<proteinExistence type="predicted"/>
<evidence type="ECO:0000313" key="1">
    <source>
        <dbReference type="EMBL" id="GAH17080.1"/>
    </source>
</evidence>
<protein>
    <submittedName>
        <fullName evidence="1">Uncharacterized protein</fullName>
    </submittedName>
</protein>
<organism evidence="1">
    <name type="scientific">marine sediment metagenome</name>
    <dbReference type="NCBI Taxonomy" id="412755"/>
    <lineage>
        <taxon>unclassified sequences</taxon>
        <taxon>metagenomes</taxon>
        <taxon>ecological metagenomes</taxon>
    </lineage>
</organism>
<dbReference type="EMBL" id="BART01030423">
    <property type="protein sequence ID" value="GAH17080.1"/>
    <property type="molecule type" value="Genomic_DNA"/>
</dbReference>
<accession>X1E9N8</accession>
<feature type="non-terminal residue" evidence="1">
    <location>
        <position position="38"/>
    </location>
</feature>
<gene>
    <name evidence="1" type="ORF">S01H4_53129</name>
</gene>
<sequence length="38" mass="4278">MSYGYPPQGIVVLPHELTHLVDGSDELDPFRIPIMIAR</sequence>
<name>X1E9N8_9ZZZZ</name>
<reference evidence="1" key="1">
    <citation type="journal article" date="2014" name="Front. Microbiol.">
        <title>High frequency of phylogenetically diverse reductive dehalogenase-homologous genes in deep subseafloor sedimentary metagenomes.</title>
        <authorList>
            <person name="Kawai M."/>
            <person name="Futagami T."/>
            <person name="Toyoda A."/>
            <person name="Takaki Y."/>
            <person name="Nishi S."/>
            <person name="Hori S."/>
            <person name="Arai W."/>
            <person name="Tsubouchi T."/>
            <person name="Morono Y."/>
            <person name="Uchiyama I."/>
            <person name="Ito T."/>
            <person name="Fujiyama A."/>
            <person name="Inagaki F."/>
            <person name="Takami H."/>
        </authorList>
    </citation>
    <scope>NUCLEOTIDE SEQUENCE</scope>
    <source>
        <strain evidence="1">Expedition CK06-06</strain>
    </source>
</reference>
<dbReference type="AlphaFoldDB" id="X1E9N8"/>
<comment type="caution">
    <text evidence="1">The sequence shown here is derived from an EMBL/GenBank/DDBJ whole genome shotgun (WGS) entry which is preliminary data.</text>
</comment>